<protein>
    <submittedName>
        <fullName evidence="1">Uncharacterized protein</fullName>
    </submittedName>
</protein>
<evidence type="ECO:0000313" key="1">
    <source>
        <dbReference type="EMBL" id="JAH50224.1"/>
    </source>
</evidence>
<name>A0A0E9T978_ANGAN</name>
<sequence>MGHWFETIDKGMT</sequence>
<reference evidence="1" key="2">
    <citation type="journal article" date="2015" name="Fish Shellfish Immunol.">
        <title>Early steps in the European eel (Anguilla anguilla)-Vibrio vulnificus interaction in the gills: Role of the RtxA13 toxin.</title>
        <authorList>
            <person name="Callol A."/>
            <person name="Pajuelo D."/>
            <person name="Ebbesson L."/>
            <person name="Teles M."/>
            <person name="MacKenzie S."/>
            <person name="Amaro C."/>
        </authorList>
    </citation>
    <scope>NUCLEOTIDE SEQUENCE</scope>
</reference>
<dbReference type="EMBL" id="GBXM01058353">
    <property type="protein sequence ID" value="JAH50224.1"/>
    <property type="molecule type" value="Transcribed_RNA"/>
</dbReference>
<accession>A0A0E9T978</accession>
<organism evidence="1">
    <name type="scientific">Anguilla anguilla</name>
    <name type="common">European freshwater eel</name>
    <name type="synonym">Muraena anguilla</name>
    <dbReference type="NCBI Taxonomy" id="7936"/>
    <lineage>
        <taxon>Eukaryota</taxon>
        <taxon>Metazoa</taxon>
        <taxon>Chordata</taxon>
        <taxon>Craniata</taxon>
        <taxon>Vertebrata</taxon>
        <taxon>Euteleostomi</taxon>
        <taxon>Actinopterygii</taxon>
        <taxon>Neopterygii</taxon>
        <taxon>Teleostei</taxon>
        <taxon>Anguilliformes</taxon>
        <taxon>Anguillidae</taxon>
        <taxon>Anguilla</taxon>
    </lineage>
</organism>
<proteinExistence type="predicted"/>
<reference evidence="1" key="1">
    <citation type="submission" date="2014-11" db="EMBL/GenBank/DDBJ databases">
        <authorList>
            <person name="Amaro Gonzalez C."/>
        </authorList>
    </citation>
    <scope>NUCLEOTIDE SEQUENCE</scope>
</reference>